<organism evidence="2 3">
    <name type="scientific">Solanum tuberosum</name>
    <name type="common">Potato</name>
    <dbReference type="NCBI Taxonomy" id="4113"/>
    <lineage>
        <taxon>Eukaryota</taxon>
        <taxon>Viridiplantae</taxon>
        <taxon>Streptophyta</taxon>
        <taxon>Embryophyta</taxon>
        <taxon>Tracheophyta</taxon>
        <taxon>Spermatophyta</taxon>
        <taxon>Magnoliopsida</taxon>
        <taxon>eudicotyledons</taxon>
        <taxon>Gunneridae</taxon>
        <taxon>Pentapetalae</taxon>
        <taxon>asterids</taxon>
        <taxon>lamiids</taxon>
        <taxon>Solanales</taxon>
        <taxon>Solanaceae</taxon>
        <taxon>Solanoideae</taxon>
        <taxon>Solaneae</taxon>
        <taxon>Solanum</taxon>
    </lineage>
</organism>
<dbReference type="EnsemblPlants" id="PGSC0003DMT400071816">
    <property type="protein sequence ID" value="PGSC0003DMT400071816"/>
    <property type="gene ID" value="PGSC0003DMG400027942"/>
</dbReference>
<protein>
    <submittedName>
        <fullName evidence="2">Uncharacterized protein</fullName>
    </submittedName>
</protein>
<reference evidence="2" key="2">
    <citation type="submission" date="2015-06" db="UniProtKB">
        <authorList>
            <consortium name="EnsemblPlants"/>
        </authorList>
    </citation>
    <scope>IDENTIFICATION</scope>
    <source>
        <strain evidence="2">DM1-3 516 R44</strain>
    </source>
</reference>
<reference evidence="3" key="1">
    <citation type="journal article" date="2011" name="Nature">
        <title>Genome sequence and analysis of the tuber crop potato.</title>
        <authorList>
            <consortium name="The Potato Genome Sequencing Consortium"/>
        </authorList>
    </citation>
    <scope>NUCLEOTIDE SEQUENCE [LARGE SCALE GENOMIC DNA]</scope>
    <source>
        <strain evidence="3">cv. DM1-3 516 R44</strain>
    </source>
</reference>
<dbReference type="AlphaFoldDB" id="M1CPC3"/>
<name>M1CPC3_SOLTU</name>
<feature type="region of interest" description="Disordered" evidence="1">
    <location>
        <begin position="1"/>
        <end position="26"/>
    </location>
</feature>
<keyword evidence="3" id="KW-1185">Reference proteome</keyword>
<dbReference type="PaxDb" id="4113-PGSC0003DMT400071816"/>
<dbReference type="HOGENOM" id="CLU_1707361_0_0_1"/>
<evidence type="ECO:0000256" key="1">
    <source>
        <dbReference type="SAM" id="MobiDB-lite"/>
    </source>
</evidence>
<dbReference type="Gramene" id="PGSC0003DMT400071816">
    <property type="protein sequence ID" value="PGSC0003DMT400071816"/>
    <property type="gene ID" value="PGSC0003DMG400027942"/>
</dbReference>
<proteinExistence type="predicted"/>
<dbReference type="InParanoid" id="M1CPC3"/>
<dbReference type="Proteomes" id="UP000011115">
    <property type="component" value="Unassembled WGS sequence"/>
</dbReference>
<evidence type="ECO:0000313" key="2">
    <source>
        <dbReference type="EnsemblPlants" id="PGSC0003DMT400071816"/>
    </source>
</evidence>
<sequence length="154" mass="16487">MTVPPNADVIHGEVQDRVEGDGPVQASPSIIATPVLQDILAHPMVAPDSQTPRTQPVAVVAPHLDSMELPGIASHLANRPSMTVDEQKMFGSVLSPEGKDQVGGEREQSAYRRIVSRSSTMSPNDTENDDAEGWCKTVTNYTKGQIAKLIGDSD</sequence>
<feature type="compositionally biased region" description="Basic and acidic residues" evidence="1">
    <location>
        <begin position="10"/>
        <end position="20"/>
    </location>
</feature>
<evidence type="ECO:0000313" key="3">
    <source>
        <dbReference type="Proteomes" id="UP000011115"/>
    </source>
</evidence>
<accession>M1CPC3</accession>